<evidence type="ECO:0000313" key="4">
    <source>
        <dbReference type="Proteomes" id="UP001552299"/>
    </source>
</evidence>
<dbReference type="Gene3D" id="3.30.420.10">
    <property type="entry name" value="Ribonuclease H-like superfamily/Ribonuclease H"/>
    <property type="match status" value="1"/>
</dbReference>
<dbReference type="InterPro" id="IPR053151">
    <property type="entry name" value="RNase_H-like"/>
</dbReference>
<feature type="transmembrane region" description="Helical" evidence="1">
    <location>
        <begin position="354"/>
        <end position="380"/>
    </location>
</feature>
<protein>
    <recommendedName>
        <fullName evidence="2">RNase H type-1 domain-containing protein</fullName>
    </recommendedName>
</protein>
<dbReference type="AlphaFoldDB" id="A0ABD0TWG5"/>
<proteinExistence type="predicted"/>
<keyword evidence="1" id="KW-1133">Transmembrane helix</keyword>
<dbReference type="EMBL" id="JANQDX010000019">
    <property type="protein sequence ID" value="KAL0903997.1"/>
    <property type="molecule type" value="Genomic_DNA"/>
</dbReference>
<dbReference type="InterPro" id="IPR044730">
    <property type="entry name" value="RNase_H-like_dom_plant"/>
</dbReference>
<dbReference type="PANTHER" id="PTHR47723:SF19">
    <property type="entry name" value="POLYNUCLEOTIDYL TRANSFERASE, RIBONUCLEASE H-LIKE SUPERFAMILY PROTEIN"/>
    <property type="match status" value="1"/>
</dbReference>
<dbReference type="InterPro" id="IPR012337">
    <property type="entry name" value="RNaseH-like_sf"/>
</dbReference>
<dbReference type="PANTHER" id="PTHR47723">
    <property type="entry name" value="OS05G0353850 PROTEIN"/>
    <property type="match status" value="1"/>
</dbReference>
<evidence type="ECO:0000313" key="3">
    <source>
        <dbReference type="EMBL" id="KAL0903997.1"/>
    </source>
</evidence>
<name>A0ABD0TWG5_DENTH</name>
<comment type="caution">
    <text evidence="3">The sequence shown here is derived from an EMBL/GenBank/DDBJ whole genome shotgun (WGS) entry which is preliminary data.</text>
</comment>
<evidence type="ECO:0000256" key="1">
    <source>
        <dbReference type="SAM" id="Phobius"/>
    </source>
</evidence>
<keyword evidence="1" id="KW-0472">Membrane</keyword>
<accession>A0ABD0TWG5</accession>
<feature type="transmembrane region" description="Helical" evidence="1">
    <location>
        <begin position="294"/>
        <end position="323"/>
    </location>
</feature>
<feature type="transmembrane region" description="Helical" evidence="1">
    <location>
        <begin position="230"/>
        <end position="249"/>
    </location>
</feature>
<sequence length="447" mass="51350">MTSKCQCCSSAEDMNHVFITGPIASKVWMYFDNIFNVNYYYANIPIKELLELWFIPTRGHIINLVSSLIIWYIWMARNNSIYNNIGMNADNIIRNITNKVFKIFSVKLLKDKNFKGYCHIAKVFGINLTSNSNTFSPRIVCWITPVNFVKLNTDGLVKDNGWGCGGIIRDFHGNLIMFYGTPLEKCFVILAELSAILHGLKLCSTLDLVNIWIEVDAMYMLYCLKDKGDYILSVGWIVGPVWDVLMMVYHLDKYLYSFIYFLEAMLLFFWFRMTNRLELMAFVDGFMFHARSCFGRICFGCDLNTACCVIFGLTVMSLLSLILCCSFSSNEGKIEQHCDCRGLYPSLGPSPGDWAMFLCVCVPFLALFFGCWVYICYYSQKFYANFDILEDLFGSLLGGFYVGIGSISFLTYRWMHGSFCILLLRWFGWFGVTCYVLLIHSFSAVGC</sequence>
<organism evidence="3 4">
    <name type="scientific">Dendrobium thyrsiflorum</name>
    <name type="common">Pinecone-like raceme dendrobium</name>
    <name type="synonym">Orchid</name>
    <dbReference type="NCBI Taxonomy" id="117978"/>
    <lineage>
        <taxon>Eukaryota</taxon>
        <taxon>Viridiplantae</taxon>
        <taxon>Streptophyta</taxon>
        <taxon>Embryophyta</taxon>
        <taxon>Tracheophyta</taxon>
        <taxon>Spermatophyta</taxon>
        <taxon>Magnoliopsida</taxon>
        <taxon>Liliopsida</taxon>
        <taxon>Asparagales</taxon>
        <taxon>Orchidaceae</taxon>
        <taxon>Epidendroideae</taxon>
        <taxon>Malaxideae</taxon>
        <taxon>Dendrobiinae</taxon>
        <taxon>Dendrobium</taxon>
    </lineage>
</organism>
<feature type="domain" description="RNase H type-1" evidence="2">
    <location>
        <begin position="152"/>
        <end position="227"/>
    </location>
</feature>
<feature type="transmembrane region" description="Helical" evidence="1">
    <location>
        <begin position="255"/>
        <end position="273"/>
    </location>
</feature>
<dbReference type="InterPro" id="IPR036397">
    <property type="entry name" value="RNaseH_sf"/>
</dbReference>
<keyword evidence="1" id="KW-0812">Transmembrane</keyword>
<reference evidence="3 4" key="1">
    <citation type="journal article" date="2024" name="Plant Biotechnol. J.">
        <title>Dendrobium thyrsiflorum genome and its molecular insights into genes involved in important horticultural traits.</title>
        <authorList>
            <person name="Chen B."/>
            <person name="Wang J.Y."/>
            <person name="Zheng P.J."/>
            <person name="Li K.L."/>
            <person name="Liang Y.M."/>
            <person name="Chen X.F."/>
            <person name="Zhang C."/>
            <person name="Zhao X."/>
            <person name="He X."/>
            <person name="Zhang G.Q."/>
            <person name="Liu Z.J."/>
            <person name="Xu Q."/>
        </authorList>
    </citation>
    <scope>NUCLEOTIDE SEQUENCE [LARGE SCALE GENOMIC DNA]</scope>
    <source>
        <strain evidence="3">GZMU011</strain>
    </source>
</reference>
<dbReference type="Proteomes" id="UP001552299">
    <property type="component" value="Unassembled WGS sequence"/>
</dbReference>
<feature type="transmembrane region" description="Helical" evidence="1">
    <location>
        <begin position="392"/>
        <end position="414"/>
    </location>
</feature>
<dbReference type="InterPro" id="IPR002156">
    <property type="entry name" value="RNaseH_domain"/>
</dbReference>
<dbReference type="SUPFAM" id="SSF53098">
    <property type="entry name" value="Ribonuclease H-like"/>
    <property type="match status" value="1"/>
</dbReference>
<gene>
    <name evidence="3" type="ORF">M5K25_026065</name>
</gene>
<evidence type="ECO:0000259" key="2">
    <source>
        <dbReference type="Pfam" id="PF13456"/>
    </source>
</evidence>
<keyword evidence="4" id="KW-1185">Reference proteome</keyword>
<feature type="transmembrane region" description="Helical" evidence="1">
    <location>
        <begin position="426"/>
        <end position="445"/>
    </location>
</feature>
<dbReference type="CDD" id="cd06222">
    <property type="entry name" value="RNase_H_like"/>
    <property type="match status" value="1"/>
</dbReference>
<dbReference type="Pfam" id="PF13456">
    <property type="entry name" value="RVT_3"/>
    <property type="match status" value="1"/>
</dbReference>